<accession>A0ABD5QKT5</accession>
<comment type="caution">
    <text evidence="2">The sequence shown here is derived from an EMBL/GenBank/DDBJ whole genome shotgun (WGS) entry which is preliminary data.</text>
</comment>
<dbReference type="Proteomes" id="UP001595925">
    <property type="component" value="Unassembled WGS sequence"/>
</dbReference>
<evidence type="ECO:0000313" key="2">
    <source>
        <dbReference type="EMBL" id="MFC4990265.1"/>
    </source>
</evidence>
<organism evidence="2 3">
    <name type="scientific">Saliphagus infecundisoli</name>
    <dbReference type="NCBI Taxonomy" id="1849069"/>
    <lineage>
        <taxon>Archaea</taxon>
        <taxon>Methanobacteriati</taxon>
        <taxon>Methanobacteriota</taxon>
        <taxon>Stenosarchaea group</taxon>
        <taxon>Halobacteria</taxon>
        <taxon>Halobacteriales</taxon>
        <taxon>Natrialbaceae</taxon>
        <taxon>Saliphagus</taxon>
    </lineage>
</organism>
<evidence type="ECO:0000313" key="3">
    <source>
        <dbReference type="Proteomes" id="UP001595925"/>
    </source>
</evidence>
<gene>
    <name evidence="2" type="ORF">ACFPFO_21450</name>
</gene>
<sequence length="63" mass="6845">MGTRGDDPDRGCSRRTTPRTERGRRASDRSHVYAFENGDLLELPVAYDGFTLKATIGSDAGGD</sequence>
<evidence type="ECO:0000256" key="1">
    <source>
        <dbReference type="SAM" id="MobiDB-lite"/>
    </source>
</evidence>
<keyword evidence="3" id="KW-1185">Reference proteome</keyword>
<proteinExistence type="predicted"/>
<protein>
    <submittedName>
        <fullName evidence="2">Uncharacterized protein</fullName>
    </submittedName>
</protein>
<reference evidence="2 3" key="1">
    <citation type="journal article" date="2019" name="Int. J. Syst. Evol. Microbiol.">
        <title>The Global Catalogue of Microorganisms (GCM) 10K type strain sequencing project: providing services to taxonomists for standard genome sequencing and annotation.</title>
        <authorList>
            <consortium name="The Broad Institute Genomics Platform"/>
            <consortium name="The Broad Institute Genome Sequencing Center for Infectious Disease"/>
            <person name="Wu L."/>
            <person name="Ma J."/>
        </authorList>
    </citation>
    <scope>NUCLEOTIDE SEQUENCE [LARGE SCALE GENOMIC DNA]</scope>
    <source>
        <strain evidence="2 3">CGMCC 1.15824</strain>
    </source>
</reference>
<dbReference type="AlphaFoldDB" id="A0ABD5QKT5"/>
<dbReference type="RefSeq" id="WP_224828625.1">
    <property type="nucleotide sequence ID" value="NZ_JAIVEF010000008.1"/>
</dbReference>
<name>A0ABD5QKT5_9EURY</name>
<feature type="region of interest" description="Disordered" evidence="1">
    <location>
        <begin position="1"/>
        <end position="28"/>
    </location>
</feature>
<dbReference type="EMBL" id="JBHSJG010000065">
    <property type="protein sequence ID" value="MFC4990265.1"/>
    <property type="molecule type" value="Genomic_DNA"/>
</dbReference>